<dbReference type="Proteomes" id="UP001249851">
    <property type="component" value="Unassembled WGS sequence"/>
</dbReference>
<reference evidence="1" key="2">
    <citation type="journal article" date="2023" name="Science">
        <title>Genomic signatures of disease resistance in endangered staghorn corals.</title>
        <authorList>
            <person name="Vollmer S.V."/>
            <person name="Selwyn J.D."/>
            <person name="Despard B.A."/>
            <person name="Roesel C.L."/>
        </authorList>
    </citation>
    <scope>NUCLEOTIDE SEQUENCE</scope>
    <source>
        <strain evidence="1">K2</strain>
    </source>
</reference>
<dbReference type="AlphaFoldDB" id="A0AAD9UX01"/>
<evidence type="ECO:0000313" key="2">
    <source>
        <dbReference type="Proteomes" id="UP001249851"/>
    </source>
</evidence>
<evidence type="ECO:0000313" key="1">
    <source>
        <dbReference type="EMBL" id="KAK2552782.1"/>
    </source>
</evidence>
<proteinExistence type="predicted"/>
<gene>
    <name evidence="1" type="ORF">P5673_025939</name>
</gene>
<protein>
    <submittedName>
        <fullName evidence="1">Uncharacterized protein</fullName>
    </submittedName>
</protein>
<comment type="caution">
    <text evidence="1">The sequence shown here is derived from an EMBL/GenBank/DDBJ whole genome shotgun (WGS) entry which is preliminary data.</text>
</comment>
<accession>A0AAD9UX01</accession>
<reference evidence="1" key="1">
    <citation type="journal article" date="2023" name="G3 (Bethesda)">
        <title>Whole genome assembly and annotation of the endangered Caribbean coral Acropora cervicornis.</title>
        <authorList>
            <person name="Selwyn J.D."/>
            <person name="Vollmer S.V."/>
        </authorList>
    </citation>
    <scope>NUCLEOTIDE SEQUENCE</scope>
    <source>
        <strain evidence="1">K2</strain>
    </source>
</reference>
<dbReference type="EMBL" id="JARQWQ010000083">
    <property type="protein sequence ID" value="KAK2552782.1"/>
    <property type="molecule type" value="Genomic_DNA"/>
</dbReference>
<name>A0AAD9UX01_ACRCE</name>
<sequence>MCLSPLSGETLASFPHVFESSWKPPAPNPILESQVKQSFSLFAMMPILAFEWELVPTTLNPSLLQFGCSEPSGPTRDFHLLRPNETARYAPSAISAYNELALWRMTTNLVVEPSLIPRQIFEKSYFLANQFLQMMNNEAWGPARYFHLLRPSGNLRYIPSAISEYNELALRRMTTNLVVKLFLIPRQIFEKREQNIATSNNEVPIFQSGNANTKKYKCSTLEKSTKNLAFSSMVSDKLEIQGYVGERSFPKTKLPFPDWESSGKDTPIPVTPADRPTCSVCLLDLPVEISDASVRTVFEAFGDVFSVCAAVFKDFSSVPPTADVVMSSAPRVPHVPQPLDPVEDNFTVKGTVSYLTEKAKAKVVVKTLVLVLVKCLKQNLLCLSNHTS</sequence>
<keyword evidence="2" id="KW-1185">Reference proteome</keyword>
<organism evidence="1 2">
    <name type="scientific">Acropora cervicornis</name>
    <name type="common">Staghorn coral</name>
    <dbReference type="NCBI Taxonomy" id="6130"/>
    <lineage>
        <taxon>Eukaryota</taxon>
        <taxon>Metazoa</taxon>
        <taxon>Cnidaria</taxon>
        <taxon>Anthozoa</taxon>
        <taxon>Hexacorallia</taxon>
        <taxon>Scleractinia</taxon>
        <taxon>Astrocoeniina</taxon>
        <taxon>Acroporidae</taxon>
        <taxon>Acropora</taxon>
    </lineage>
</organism>